<dbReference type="EMBL" id="RAHC01000002">
    <property type="protein sequence ID" value="RUP77665.1"/>
    <property type="molecule type" value="Genomic_DNA"/>
</dbReference>
<dbReference type="AlphaFoldDB" id="A0A2P6FBP3"/>
<dbReference type="Proteomes" id="UP000274545">
    <property type="component" value="Unassembled WGS sequence"/>
</dbReference>
<reference evidence="2" key="3">
    <citation type="submission" date="2017-11" db="EMBL/GenBank/DDBJ databases">
        <title>Cell-free culture of the endosymbiotic bacteria Spiroplasma poulsonii highlights bacterial genes involved in host-symbiont interactions.</title>
        <authorList>
            <person name="Masson F."/>
            <person name="Calderon Copete S.P."/>
            <person name="Schupfer F."/>
            <person name="Garcia-Arraez G."/>
            <person name="Lemaitre B."/>
        </authorList>
    </citation>
    <scope>NUCLEOTIDE SEQUENCE</scope>
    <source>
        <strain evidence="2">MSRO</strain>
    </source>
</reference>
<protein>
    <recommendedName>
        <fullName evidence="6">DUF1049 domain-containing protein</fullName>
    </recommendedName>
</protein>
<dbReference type="OrthoDB" id="390310at2"/>
<dbReference type="EMBL" id="JTLV02000001">
    <property type="protein sequence ID" value="PQM30879.1"/>
    <property type="molecule type" value="Genomic_DNA"/>
</dbReference>
<sequence>MAISIKILDLEIPIIGLVGFLLGFATLLLFIYFIITFSLFRSKKNNQNWTNMMKLKEETSFKEKIEYFEQEIMLARKTGDKN</sequence>
<reference evidence="2" key="1">
    <citation type="submission" date="2014-10" db="EMBL/GenBank/DDBJ databases">
        <authorList>
            <person name="Seo M.-J."/>
            <person name="Seok Y.J."/>
            <person name="Cha I.-T."/>
        </authorList>
    </citation>
    <scope>NUCLEOTIDE SEQUENCE</scope>
    <source>
        <strain evidence="2">MSRO</strain>
    </source>
</reference>
<reference evidence="3 5" key="4">
    <citation type="journal article" date="2019" name="Genome Biol. Evol.">
        <title>Toxin and genome evolution in a Drosophila defensive symbiosis.</title>
        <authorList>
            <person name="Ballinger M.J."/>
            <person name="Gawryluk R.M."/>
            <person name="Perlman S.J."/>
        </authorList>
    </citation>
    <scope>NUCLEOTIDE SEQUENCE [LARGE SCALE GENOMIC DNA]</scope>
    <source>
        <strain evidence="3">SNeo</strain>
        <strain evidence="5">sNeo</strain>
    </source>
</reference>
<dbReference type="Proteomes" id="UP000031565">
    <property type="component" value="Unassembled WGS sequence"/>
</dbReference>
<keyword evidence="1" id="KW-1133">Transmembrane helix</keyword>
<dbReference type="STRING" id="2138.SMSRO_v1c06400"/>
<reference evidence="2 4" key="2">
    <citation type="journal article" date="2015" name="MBio">
        <title>Genome sequence of the Drosophila melanogaster male-killing Spiroplasma strain MSRO endosymbiont.</title>
        <authorList>
            <person name="Paredes J.C."/>
            <person name="Herren J.K."/>
            <person name="Schupfer F."/>
            <person name="Marin R."/>
            <person name="Claverol S."/>
            <person name="Kuo C.H."/>
            <person name="Lemaitre B."/>
            <person name="Beven L."/>
        </authorList>
    </citation>
    <scope>NUCLEOTIDE SEQUENCE [LARGE SCALE GENOMIC DNA]</scope>
    <source>
        <strain evidence="2 4">MSRO</strain>
    </source>
</reference>
<evidence type="ECO:0000256" key="1">
    <source>
        <dbReference type="SAM" id="Phobius"/>
    </source>
</evidence>
<evidence type="ECO:0008006" key="6">
    <source>
        <dbReference type="Google" id="ProtNLM"/>
    </source>
</evidence>
<evidence type="ECO:0000313" key="4">
    <source>
        <dbReference type="Proteomes" id="UP000031565"/>
    </source>
</evidence>
<evidence type="ECO:0000313" key="3">
    <source>
        <dbReference type="EMBL" id="RUP77665.1"/>
    </source>
</evidence>
<evidence type="ECO:0000313" key="5">
    <source>
        <dbReference type="Proteomes" id="UP000274545"/>
    </source>
</evidence>
<comment type="caution">
    <text evidence="2">The sequence shown here is derived from an EMBL/GenBank/DDBJ whole genome shotgun (WGS) entry which is preliminary data.</text>
</comment>
<keyword evidence="4" id="KW-1185">Reference proteome</keyword>
<keyword evidence="1" id="KW-0812">Transmembrane</keyword>
<gene>
    <name evidence="3" type="ORF">D6D54_03530</name>
    <name evidence="2" type="ORF">SMSRO_SF006710</name>
</gene>
<feature type="transmembrane region" description="Helical" evidence="1">
    <location>
        <begin position="12"/>
        <end position="35"/>
    </location>
</feature>
<evidence type="ECO:0000313" key="2">
    <source>
        <dbReference type="EMBL" id="PQM30879.1"/>
    </source>
</evidence>
<accession>A0A2P6FBP3</accession>
<proteinExistence type="predicted"/>
<organism evidence="2 4">
    <name type="scientific">Spiroplasma poulsonii</name>
    <dbReference type="NCBI Taxonomy" id="2138"/>
    <lineage>
        <taxon>Bacteria</taxon>
        <taxon>Bacillati</taxon>
        <taxon>Mycoplasmatota</taxon>
        <taxon>Mollicutes</taxon>
        <taxon>Entomoplasmatales</taxon>
        <taxon>Spiroplasmataceae</taxon>
        <taxon>Spiroplasma</taxon>
    </lineage>
</organism>
<name>A0A2P6FBP3_9MOLU</name>
<keyword evidence="1" id="KW-0472">Membrane</keyword>